<evidence type="ECO:0000256" key="3">
    <source>
        <dbReference type="ARBA" id="ARBA00023274"/>
    </source>
</evidence>
<dbReference type="AlphaFoldDB" id="A0A0R3UNQ2"/>
<evidence type="ECO:0000313" key="5">
    <source>
        <dbReference type="EMBL" id="VDD83436.1"/>
    </source>
</evidence>
<dbReference type="EMBL" id="UXSR01005723">
    <property type="protein sequence ID" value="VDD83436.1"/>
    <property type="molecule type" value="Genomic_DNA"/>
</dbReference>
<sequence>MKFVLNPVHLLRWLATSPPPRCCLHTSAALLKGNTRRLQVRSGAASGGASSKVTSRREMVAQMKADASRARWESEQAAAARLQGVRPPSNLNVYFASSFEPKRWPLAEAVASLREAAAPEMFNCLENPLYAKVILNCRTKKATKFISKLETSTTLPHQLDFLPKRRIIVLTNDTATAEQCVSELGAAAAGGLDIIDRLATGGFHWDEYDDVVAHPDFSESVLRVRKILQNRLPTAKNGEQGGHIPLCTEGRVGEDLVAMLKAQQICVLLNSTPVDGVPEINELRLVLGQLSWEDGRLQDNLCCYLEAVEKAKSNRVHGNAIDRIDLICPPIDEVFLLDATLLGLENAKEAKGDKVEEGAEEEEEEGEENYASS</sequence>
<dbReference type="InterPro" id="IPR016095">
    <property type="entry name" value="Ribosomal_uL1_3-a/b-sand"/>
</dbReference>
<dbReference type="STRING" id="53468.A0A0R3UNQ2"/>
<feature type="region of interest" description="Disordered" evidence="4">
    <location>
        <begin position="349"/>
        <end position="373"/>
    </location>
</feature>
<feature type="compositionally biased region" description="Acidic residues" evidence="4">
    <location>
        <begin position="358"/>
        <end position="373"/>
    </location>
</feature>
<gene>
    <name evidence="5" type="ORF">MCOS_LOCUS9439</name>
</gene>
<evidence type="ECO:0000256" key="4">
    <source>
        <dbReference type="SAM" id="MobiDB-lite"/>
    </source>
</evidence>
<evidence type="ECO:0000256" key="2">
    <source>
        <dbReference type="ARBA" id="ARBA00022980"/>
    </source>
</evidence>
<protein>
    <recommendedName>
        <fullName evidence="7">50S ribosomal protein L1</fullName>
    </recommendedName>
</protein>
<comment type="similarity">
    <text evidence="1">Belongs to the universal ribosomal protein uL1 family.</text>
</comment>
<dbReference type="Gene3D" id="3.40.50.790">
    <property type="match status" value="1"/>
</dbReference>
<reference evidence="5 6" key="1">
    <citation type="submission" date="2018-10" db="EMBL/GenBank/DDBJ databases">
        <authorList>
            <consortium name="Pathogen Informatics"/>
        </authorList>
    </citation>
    <scope>NUCLEOTIDE SEQUENCE [LARGE SCALE GENOMIC DNA]</scope>
</reference>
<evidence type="ECO:0000256" key="1">
    <source>
        <dbReference type="ARBA" id="ARBA00010531"/>
    </source>
</evidence>
<dbReference type="Gene3D" id="3.30.190.20">
    <property type="match status" value="1"/>
</dbReference>
<keyword evidence="2" id="KW-0689">Ribosomal protein</keyword>
<dbReference type="InterPro" id="IPR023674">
    <property type="entry name" value="Ribosomal_uL1-like"/>
</dbReference>
<keyword evidence="3" id="KW-0687">Ribonucleoprotein</keyword>
<dbReference type="OrthoDB" id="1747252at2759"/>
<dbReference type="Proteomes" id="UP000267029">
    <property type="component" value="Unassembled WGS sequence"/>
</dbReference>
<evidence type="ECO:0000313" key="6">
    <source>
        <dbReference type="Proteomes" id="UP000267029"/>
    </source>
</evidence>
<accession>A0A0R3UNQ2</accession>
<dbReference type="PANTHER" id="PTHR36427:SF3">
    <property type="entry name" value="LARGE RIBOSOMAL SUBUNIT PROTEIN UL1M"/>
    <property type="match status" value="1"/>
</dbReference>
<name>A0A0R3UNQ2_MESCO</name>
<dbReference type="SUPFAM" id="SSF56808">
    <property type="entry name" value="Ribosomal protein L1"/>
    <property type="match status" value="1"/>
</dbReference>
<organism evidence="5 6">
    <name type="scientific">Mesocestoides corti</name>
    <name type="common">Flatworm</name>
    <dbReference type="NCBI Taxonomy" id="53468"/>
    <lineage>
        <taxon>Eukaryota</taxon>
        <taxon>Metazoa</taxon>
        <taxon>Spiralia</taxon>
        <taxon>Lophotrochozoa</taxon>
        <taxon>Platyhelminthes</taxon>
        <taxon>Cestoda</taxon>
        <taxon>Eucestoda</taxon>
        <taxon>Cyclophyllidea</taxon>
        <taxon>Mesocestoididae</taxon>
        <taxon>Mesocestoides</taxon>
    </lineage>
</organism>
<dbReference type="PANTHER" id="PTHR36427">
    <property type="entry name" value="54S RIBOSOMAL PROTEIN L1, MITOCHONDRIAL"/>
    <property type="match status" value="1"/>
</dbReference>
<dbReference type="GO" id="GO:0005840">
    <property type="term" value="C:ribosome"/>
    <property type="evidence" value="ECO:0007669"/>
    <property type="project" value="UniProtKB-KW"/>
</dbReference>
<keyword evidence="6" id="KW-1185">Reference proteome</keyword>
<dbReference type="GO" id="GO:1990904">
    <property type="term" value="C:ribonucleoprotein complex"/>
    <property type="evidence" value="ECO:0007669"/>
    <property type="project" value="UniProtKB-KW"/>
</dbReference>
<evidence type="ECO:0008006" key="7">
    <source>
        <dbReference type="Google" id="ProtNLM"/>
    </source>
</evidence>
<proteinExistence type="inferred from homology"/>